<gene>
    <name evidence="2" type="ORF">TIFTF001_027787</name>
</gene>
<feature type="compositionally biased region" description="Acidic residues" evidence="1">
    <location>
        <begin position="171"/>
        <end position="180"/>
    </location>
</feature>
<evidence type="ECO:0000313" key="2">
    <source>
        <dbReference type="EMBL" id="GMN58698.1"/>
    </source>
</evidence>
<organism evidence="2 3">
    <name type="scientific">Ficus carica</name>
    <name type="common">Common fig</name>
    <dbReference type="NCBI Taxonomy" id="3494"/>
    <lineage>
        <taxon>Eukaryota</taxon>
        <taxon>Viridiplantae</taxon>
        <taxon>Streptophyta</taxon>
        <taxon>Embryophyta</taxon>
        <taxon>Tracheophyta</taxon>
        <taxon>Spermatophyta</taxon>
        <taxon>Magnoliopsida</taxon>
        <taxon>eudicotyledons</taxon>
        <taxon>Gunneridae</taxon>
        <taxon>Pentapetalae</taxon>
        <taxon>rosids</taxon>
        <taxon>fabids</taxon>
        <taxon>Rosales</taxon>
        <taxon>Moraceae</taxon>
        <taxon>Ficeae</taxon>
        <taxon>Ficus</taxon>
    </lineage>
</organism>
<comment type="caution">
    <text evidence="2">The sequence shown here is derived from an EMBL/GenBank/DDBJ whole genome shotgun (WGS) entry which is preliminary data.</text>
</comment>
<dbReference type="EMBL" id="BTGU01000080">
    <property type="protein sequence ID" value="GMN58698.1"/>
    <property type="molecule type" value="Genomic_DNA"/>
</dbReference>
<protein>
    <recommendedName>
        <fullName evidence="4">Retrotransposon gag domain-containing protein</fullName>
    </recommendedName>
</protein>
<sequence>MDPRQIEEDRKASLAFSGMEPCTFDGTQGAAALAEWLHDMETIFSLCHIGVHLQVMLASRRLVGEARIWWLSLGDPEIPRNALHILRDGLSPEVRQFTPLRTIEMTLDEMINTIIEAKIIAYMLQAAAPENDQRFIPIDDASIGEPGFHNGPFMLEEPIPVVPIQAIPPQEEDADADAEMDPANPREAPEDPPVIIIASDDRKRLRRSEVLEEDPEEILFDDEDWDADSEIFSDVMTE</sequence>
<dbReference type="Proteomes" id="UP001187192">
    <property type="component" value="Unassembled WGS sequence"/>
</dbReference>
<keyword evidence="3" id="KW-1185">Reference proteome</keyword>
<feature type="region of interest" description="Disordered" evidence="1">
    <location>
        <begin position="171"/>
        <end position="195"/>
    </location>
</feature>
<accession>A0AA88IVL9</accession>
<evidence type="ECO:0008006" key="4">
    <source>
        <dbReference type="Google" id="ProtNLM"/>
    </source>
</evidence>
<reference evidence="2" key="1">
    <citation type="submission" date="2023-07" db="EMBL/GenBank/DDBJ databases">
        <title>draft genome sequence of fig (Ficus carica).</title>
        <authorList>
            <person name="Takahashi T."/>
            <person name="Nishimura K."/>
        </authorList>
    </citation>
    <scope>NUCLEOTIDE SEQUENCE</scope>
</reference>
<proteinExistence type="predicted"/>
<dbReference type="AlphaFoldDB" id="A0AA88IVL9"/>
<evidence type="ECO:0000313" key="3">
    <source>
        <dbReference type="Proteomes" id="UP001187192"/>
    </source>
</evidence>
<evidence type="ECO:0000256" key="1">
    <source>
        <dbReference type="SAM" id="MobiDB-lite"/>
    </source>
</evidence>
<name>A0AA88IVL9_FICCA</name>